<dbReference type="GeneID" id="116291986"/>
<organism evidence="1 2">
    <name type="scientific">Actinia tenebrosa</name>
    <name type="common">Australian red waratah sea anemone</name>
    <dbReference type="NCBI Taxonomy" id="6105"/>
    <lineage>
        <taxon>Eukaryota</taxon>
        <taxon>Metazoa</taxon>
        <taxon>Cnidaria</taxon>
        <taxon>Anthozoa</taxon>
        <taxon>Hexacorallia</taxon>
        <taxon>Actiniaria</taxon>
        <taxon>Actiniidae</taxon>
        <taxon>Actinia</taxon>
    </lineage>
</organism>
<dbReference type="Pfam" id="PF02995">
    <property type="entry name" value="DUF229"/>
    <property type="match status" value="2"/>
</dbReference>
<dbReference type="InterPro" id="IPR004245">
    <property type="entry name" value="DUF229"/>
</dbReference>
<dbReference type="OrthoDB" id="413313at2759"/>
<reference evidence="2" key="1">
    <citation type="submission" date="2025-08" db="UniProtKB">
        <authorList>
            <consortium name="RefSeq"/>
        </authorList>
    </citation>
    <scope>IDENTIFICATION</scope>
    <source>
        <tissue evidence="2">Tentacle</tissue>
    </source>
</reference>
<gene>
    <name evidence="2" type="primary">LOC116291986</name>
</gene>
<proteinExistence type="predicted"/>
<dbReference type="InterPro" id="IPR017850">
    <property type="entry name" value="Alkaline_phosphatase_core_sf"/>
</dbReference>
<dbReference type="PANTHER" id="PTHR10974">
    <property type="entry name" value="FI08016P-RELATED"/>
    <property type="match status" value="1"/>
</dbReference>
<dbReference type="RefSeq" id="XP_031555080.1">
    <property type="nucleotide sequence ID" value="XM_031699220.1"/>
</dbReference>
<evidence type="ECO:0000313" key="2">
    <source>
        <dbReference type="RefSeq" id="XP_031555080.1"/>
    </source>
</evidence>
<keyword evidence="1" id="KW-1185">Reference proteome</keyword>
<feature type="non-terminal residue" evidence="2">
    <location>
        <position position="1"/>
    </location>
</feature>
<dbReference type="Gene3D" id="3.40.720.10">
    <property type="entry name" value="Alkaline Phosphatase, subunit A"/>
    <property type="match status" value="1"/>
</dbReference>
<sequence length="793" mass="90403">RKEVILSLLFGLLVTYVLITSTAIDKKIYKALGHSKKVIVSSECHRTSLSEDNEDGRQKSLEDEDDEILCKPHRPSPKSCQAANSFFGSPSDTITRRSCSPVPTSDICWYTESNQPALVCSLDFCEDSRIYMARIDPDYGVIRKWEAITPFSTAKALEFVTNSRNQGDTFCYIKCAGFVRVIILPPKILVNTNRVDSTKKVNVNIIVLDSISRPHFYRVMRKSVKALRDIHQNSTIPASALDFELFQSISMHTFENIRPLFSGIIKANDDFLSKSAAAQEPLGIDVLFKHFKEYGYQTMFQEDLCWYDEWGIMLDNLERKKDSKPSIKKWNKFNKVISKHHLDHIGITHFSCEVFREYGYSNHYDRPSTVCFNGRFFSSYFLHYLRAIREGLRNVEDAAPMIMYHHFNTPHTETGLRVRSMDEELSKFIRFAAGDPYTWTILLSDHGHTRTTYGLTDEGLHERYNPLSFMIIPHKTAQLMGKDRFENLKKNQNRLLTTLDIHGALMTLNDAKKPSNDSRVSGVFAKISSNRTCSELPLMPLARCQCEGAEEKLMDNSPNVLWMAELALGTLNNVIQQQYSEDSESKSKGPQGFGKCVRFVGKSFTKIVQRNSGLLTTFDLHIDSSSVGLKDDEVFRVAVELTGLKPSLKFFDRQTLYNKFKGCADDAVELKLCMCDRTKTSSYKPGPLKTAEMKKLISSRMFGSKTVVKDLYEGCLFQIIRTSKVSVAYEVANSCIGKTFSVKAEGESYYFLMSRELPMEFLVKPNTVHFMFSSTRQILNHSHLDIKIKVAKM</sequence>
<accession>A0A6P8HQX3</accession>
<dbReference type="SUPFAM" id="SSF53649">
    <property type="entry name" value="Alkaline phosphatase-like"/>
    <property type="match status" value="1"/>
</dbReference>
<dbReference type="Proteomes" id="UP000515163">
    <property type="component" value="Unplaced"/>
</dbReference>
<dbReference type="KEGG" id="aten:116291986"/>
<name>A0A6P8HQX3_ACTTE</name>
<dbReference type="GO" id="GO:0005615">
    <property type="term" value="C:extracellular space"/>
    <property type="evidence" value="ECO:0007669"/>
    <property type="project" value="TreeGrafter"/>
</dbReference>
<protein>
    <submittedName>
        <fullName evidence="2">Uncharacterized protein LOC116291986</fullName>
    </submittedName>
</protein>
<dbReference type="AlphaFoldDB" id="A0A6P8HQX3"/>
<dbReference type="InParanoid" id="A0A6P8HQX3"/>
<evidence type="ECO:0000313" key="1">
    <source>
        <dbReference type="Proteomes" id="UP000515163"/>
    </source>
</evidence>
<dbReference type="PANTHER" id="PTHR10974:SF39">
    <property type="entry name" value="E2F TRANSCRIPTION FACTOR CC-MB DOMAIN-CONTAINING PROTEIN"/>
    <property type="match status" value="1"/>
</dbReference>